<proteinExistence type="predicted"/>
<feature type="compositionally biased region" description="Polar residues" evidence="1">
    <location>
        <begin position="21"/>
        <end position="55"/>
    </location>
</feature>
<dbReference type="Proteomes" id="UP000326924">
    <property type="component" value="Unassembled WGS sequence"/>
</dbReference>
<dbReference type="EMBL" id="VXIS01000171">
    <property type="protein sequence ID" value="KAA8899170.1"/>
    <property type="molecule type" value="Genomic_DNA"/>
</dbReference>
<keyword evidence="2" id="KW-1133">Transmembrane helix</keyword>
<feature type="compositionally biased region" description="Low complexity" evidence="1">
    <location>
        <begin position="110"/>
        <end position="119"/>
    </location>
</feature>
<feature type="transmembrane region" description="Helical" evidence="2">
    <location>
        <begin position="251"/>
        <end position="273"/>
    </location>
</feature>
<organism evidence="3 4">
    <name type="scientific">Sphaerosporella brunnea</name>
    <dbReference type="NCBI Taxonomy" id="1250544"/>
    <lineage>
        <taxon>Eukaryota</taxon>
        <taxon>Fungi</taxon>
        <taxon>Dikarya</taxon>
        <taxon>Ascomycota</taxon>
        <taxon>Pezizomycotina</taxon>
        <taxon>Pezizomycetes</taxon>
        <taxon>Pezizales</taxon>
        <taxon>Pyronemataceae</taxon>
        <taxon>Sphaerosporella</taxon>
    </lineage>
</organism>
<protein>
    <submittedName>
        <fullName evidence="3">Uncharacterized protein</fullName>
    </submittedName>
</protein>
<dbReference type="InParanoid" id="A0A5J5ENU8"/>
<keyword evidence="2" id="KW-0472">Membrane</keyword>
<dbReference type="AlphaFoldDB" id="A0A5J5ENU8"/>
<evidence type="ECO:0000313" key="4">
    <source>
        <dbReference type="Proteomes" id="UP000326924"/>
    </source>
</evidence>
<evidence type="ECO:0000313" key="3">
    <source>
        <dbReference type="EMBL" id="KAA8899170.1"/>
    </source>
</evidence>
<comment type="caution">
    <text evidence="3">The sequence shown here is derived from an EMBL/GenBank/DDBJ whole genome shotgun (WGS) entry which is preliminary data.</text>
</comment>
<evidence type="ECO:0000256" key="1">
    <source>
        <dbReference type="SAM" id="MobiDB-lite"/>
    </source>
</evidence>
<reference evidence="3 4" key="1">
    <citation type="submission" date="2019-09" db="EMBL/GenBank/DDBJ databases">
        <title>Draft genome of the ectomycorrhizal ascomycete Sphaerosporella brunnea.</title>
        <authorList>
            <consortium name="DOE Joint Genome Institute"/>
            <person name="Benucci G.M."/>
            <person name="Marozzi G."/>
            <person name="Antonielli L."/>
            <person name="Sanchez S."/>
            <person name="Marco P."/>
            <person name="Wang X."/>
            <person name="Falini L.B."/>
            <person name="Barry K."/>
            <person name="Haridas S."/>
            <person name="Lipzen A."/>
            <person name="Labutti K."/>
            <person name="Grigoriev I.V."/>
            <person name="Murat C."/>
            <person name="Martin F."/>
            <person name="Albertini E."/>
            <person name="Donnini D."/>
            <person name="Bonito G."/>
        </authorList>
    </citation>
    <scope>NUCLEOTIDE SEQUENCE [LARGE SCALE GENOMIC DNA]</scope>
    <source>
        <strain evidence="3 4">Sb_GMNB300</strain>
    </source>
</reference>
<sequence length="372" mass="38650">MWDWLSNAGSAIKSGWDKLVGNSSSDGKPKATDNSSPSNTEPAKSLPEQDTTGNWLSKAWDSLRSGWEKLFGPGDNGTTSVQKPDSVKKPEAVDPPPAYAEKDPHPVQLPKAPDPVQAPKAPPPVGTSPTNNQPAPAGYDNSIPDYTFSGDSLQNLNQIFGVLDPAPSGGSSNSITSSSSKNFFLIPGHQPTNIAAQGGGPGPGPGIIHAPSGFLTQTRPTESPTSTIISPAIASATQSAEASKPKPMQTFGAVCLVVVVVLVVGGILASCCARRRPRPKLKKAVTTSVTATPLAVELRELGSPVDVPRVPMPPPAPACSVQPAQTSGQESVKDLPPYEYLDPMPAPIYPEERPPGYDQSSGGGTSAGECRR</sequence>
<feature type="region of interest" description="Disordered" evidence="1">
    <location>
        <begin position="308"/>
        <end position="372"/>
    </location>
</feature>
<accession>A0A5J5ENU8</accession>
<name>A0A5J5ENU8_9PEZI</name>
<feature type="region of interest" description="Disordered" evidence="1">
    <location>
        <begin position="13"/>
        <end position="146"/>
    </location>
</feature>
<evidence type="ECO:0000256" key="2">
    <source>
        <dbReference type="SAM" id="Phobius"/>
    </source>
</evidence>
<gene>
    <name evidence="3" type="ORF">FN846DRAFT_892519</name>
</gene>
<keyword evidence="4" id="KW-1185">Reference proteome</keyword>
<keyword evidence="2" id="KW-0812">Transmembrane</keyword>